<accession>A0AAV0Z556</accession>
<evidence type="ECO:0000313" key="1">
    <source>
        <dbReference type="EMBL" id="CAI8593651.1"/>
    </source>
</evidence>
<protein>
    <submittedName>
        <fullName evidence="1">Uncharacterized protein</fullName>
    </submittedName>
</protein>
<dbReference type="EMBL" id="OX451735">
    <property type="protein sequence ID" value="CAI8593651.1"/>
    <property type="molecule type" value="Genomic_DNA"/>
</dbReference>
<sequence length="93" mass="10580">MQANIDGELNFASDGCLDIVEHDNTIVDEDSEFEEVEYVDEDANEDGEFDGDESLVVDNIANMDMFNLQNDDVSKLQLEVWKLLTSFTVDLQR</sequence>
<reference evidence="1 2" key="1">
    <citation type="submission" date="2023-01" db="EMBL/GenBank/DDBJ databases">
        <authorList>
            <person name="Kreplak J."/>
        </authorList>
    </citation>
    <scope>NUCLEOTIDE SEQUENCE [LARGE SCALE GENOMIC DNA]</scope>
</reference>
<proteinExistence type="predicted"/>
<organism evidence="1 2">
    <name type="scientific">Vicia faba</name>
    <name type="common">Broad bean</name>
    <name type="synonym">Faba vulgaris</name>
    <dbReference type="NCBI Taxonomy" id="3906"/>
    <lineage>
        <taxon>Eukaryota</taxon>
        <taxon>Viridiplantae</taxon>
        <taxon>Streptophyta</taxon>
        <taxon>Embryophyta</taxon>
        <taxon>Tracheophyta</taxon>
        <taxon>Spermatophyta</taxon>
        <taxon>Magnoliopsida</taxon>
        <taxon>eudicotyledons</taxon>
        <taxon>Gunneridae</taxon>
        <taxon>Pentapetalae</taxon>
        <taxon>rosids</taxon>
        <taxon>fabids</taxon>
        <taxon>Fabales</taxon>
        <taxon>Fabaceae</taxon>
        <taxon>Papilionoideae</taxon>
        <taxon>50 kb inversion clade</taxon>
        <taxon>NPAAA clade</taxon>
        <taxon>Hologalegina</taxon>
        <taxon>IRL clade</taxon>
        <taxon>Fabeae</taxon>
        <taxon>Vicia</taxon>
    </lineage>
</organism>
<evidence type="ECO:0000313" key="2">
    <source>
        <dbReference type="Proteomes" id="UP001157006"/>
    </source>
</evidence>
<keyword evidence="2" id="KW-1185">Reference proteome</keyword>
<name>A0AAV0Z556_VICFA</name>
<gene>
    <name evidence="1" type="ORF">VFH_I102240</name>
</gene>
<dbReference type="AlphaFoldDB" id="A0AAV0Z556"/>
<dbReference type="Proteomes" id="UP001157006">
    <property type="component" value="Chromosome 1S"/>
</dbReference>